<reference evidence="3 4" key="1">
    <citation type="submission" date="2019-12" db="EMBL/GenBank/DDBJ databases">
        <title>Whole genome sequencing of endophytic Actinobacterium Micromonospora sp. MPMI6T.</title>
        <authorList>
            <person name="Evv R."/>
            <person name="Podile A.R."/>
        </authorList>
    </citation>
    <scope>NUCLEOTIDE SEQUENCE [LARGE SCALE GENOMIC DNA]</scope>
    <source>
        <strain evidence="3 4">MPMI6</strain>
    </source>
</reference>
<feature type="region of interest" description="Disordered" evidence="1">
    <location>
        <begin position="48"/>
        <end position="74"/>
    </location>
</feature>
<proteinExistence type="predicted"/>
<gene>
    <name evidence="3" type="ORF">GSF22_13050</name>
</gene>
<name>A0ABS3VQV7_MICEH</name>
<sequence>MIGRSGKKNQPEGASRRSPERRRPLRVTVTSLLSVLLTGALLTLGTGAAQAGNGGPDTRAGSSAPEAQRSVTSPGTQAVDYYEFRADHSNKCLDVANASIAHGTPVVQGNCWGGTNQHWRWIHIGNGYYEIRAQHSNKCLDVAHASTAHGAPVVQGDCWGGTNQHWWFVQLSNGTYEIRARHSGKCLDVANASTAHGARVVQGDCWGGANQHWRLVYAGTWG</sequence>
<dbReference type="InterPro" id="IPR000772">
    <property type="entry name" value="Ricin_B_lectin"/>
</dbReference>
<dbReference type="PROSITE" id="PS50231">
    <property type="entry name" value="RICIN_B_LECTIN"/>
    <property type="match status" value="1"/>
</dbReference>
<organism evidence="3 4">
    <name type="scientific">Micromonospora echinofusca</name>
    <dbReference type="NCBI Taxonomy" id="47858"/>
    <lineage>
        <taxon>Bacteria</taxon>
        <taxon>Bacillati</taxon>
        <taxon>Actinomycetota</taxon>
        <taxon>Actinomycetes</taxon>
        <taxon>Micromonosporales</taxon>
        <taxon>Micromonosporaceae</taxon>
        <taxon>Micromonospora</taxon>
    </lineage>
</organism>
<accession>A0ABS3VQV7</accession>
<evidence type="ECO:0000313" key="4">
    <source>
        <dbReference type="Proteomes" id="UP000823521"/>
    </source>
</evidence>
<dbReference type="Gene3D" id="2.80.10.50">
    <property type="match status" value="3"/>
</dbReference>
<dbReference type="SUPFAM" id="SSF50370">
    <property type="entry name" value="Ricin B-like lectins"/>
    <property type="match status" value="1"/>
</dbReference>
<protein>
    <recommendedName>
        <fullName evidence="2">Ricin B lectin domain-containing protein</fullName>
    </recommendedName>
</protein>
<comment type="caution">
    <text evidence="3">The sequence shown here is derived from an EMBL/GenBank/DDBJ whole genome shotgun (WGS) entry which is preliminary data.</text>
</comment>
<dbReference type="CDD" id="cd23458">
    <property type="entry name" value="beta-trefoil_Ricin_AgaB34-like"/>
    <property type="match status" value="1"/>
</dbReference>
<evidence type="ECO:0000256" key="1">
    <source>
        <dbReference type="SAM" id="MobiDB-lite"/>
    </source>
</evidence>
<dbReference type="InterPro" id="IPR035992">
    <property type="entry name" value="Ricin_B-like_lectins"/>
</dbReference>
<evidence type="ECO:0000313" key="3">
    <source>
        <dbReference type="EMBL" id="MBO4206926.1"/>
    </source>
</evidence>
<dbReference type="Proteomes" id="UP000823521">
    <property type="component" value="Unassembled WGS sequence"/>
</dbReference>
<dbReference type="RefSeq" id="WP_208813827.1">
    <property type="nucleotide sequence ID" value="NZ_WVUH01000092.1"/>
</dbReference>
<dbReference type="EMBL" id="WVUH01000092">
    <property type="protein sequence ID" value="MBO4206926.1"/>
    <property type="molecule type" value="Genomic_DNA"/>
</dbReference>
<feature type="domain" description="Ricin B lectin" evidence="2">
    <location>
        <begin position="80"/>
        <end position="216"/>
    </location>
</feature>
<evidence type="ECO:0000259" key="2">
    <source>
        <dbReference type="SMART" id="SM00458"/>
    </source>
</evidence>
<dbReference type="SMART" id="SM00458">
    <property type="entry name" value="RICIN"/>
    <property type="match status" value="1"/>
</dbReference>
<keyword evidence="4" id="KW-1185">Reference proteome</keyword>
<feature type="region of interest" description="Disordered" evidence="1">
    <location>
        <begin position="1"/>
        <end position="25"/>
    </location>
</feature>
<dbReference type="Pfam" id="PF14200">
    <property type="entry name" value="RicinB_lectin_2"/>
    <property type="match status" value="1"/>
</dbReference>